<reference evidence="1 2" key="1">
    <citation type="journal article" date="2013" name="Mar. Genomics">
        <title>Expression of sulfatases in Rhodopirellula baltica and the diversity of sulfatases in the genus Rhodopirellula.</title>
        <authorList>
            <person name="Wegner C.E."/>
            <person name="Richter-Heitmann T."/>
            <person name="Klindworth A."/>
            <person name="Klockow C."/>
            <person name="Richter M."/>
            <person name="Achstetter T."/>
            <person name="Glockner F.O."/>
            <person name="Harder J."/>
        </authorList>
    </citation>
    <scope>NUCLEOTIDE SEQUENCE [LARGE SCALE GENOMIC DNA]</scope>
    <source>
        <strain evidence="1 2">WH47</strain>
    </source>
</reference>
<organism evidence="1 2">
    <name type="scientific">Rhodopirellula baltica WH47</name>
    <dbReference type="NCBI Taxonomy" id="991778"/>
    <lineage>
        <taxon>Bacteria</taxon>
        <taxon>Pseudomonadati</taxon>
        <taxon>Planctomycetota</taxon>
        <taxon>Planctomycetia</taxon>
        <taxon>Pirellulales</taxon>
        <taxon>Pirellulaceae</taxon>
        <taxon>Rhodopirellula</taxon>
    </lineage>
</organism>
<gene>
    <name evidence="1" type="ORF">RBWH47_05438</name>
</gene>
<dbReference type="EMBL" id="AFAR01000307">
    <property type="protein sequence ID" value="EGF24179.1"/>
    <property type="molecule type" value="Genomic_DNA"/>
</dbReference>
<accession>F2B1Q2</accession>
<dbReference type="Proteomes" id="UP000006222">
    <property type="component" value="Unassembled WGS sequence"/>
</dbReference>
<evidence type="ECO:0000313" key="2">
    <source>
        <dbReference type="Proteomes" id="UP000006222"/>
    </source>
</evidence>
<name>F2B1Q2_RHOBT</name>
<dbReference type="AlphaFoldDB" id="F2B1Q2"/>
<comment type="caution">
    <text evidence="1">The sequence shown here is derived from an EMBL/GenBank/DDBJ whole genome shotgun (WGS) entry which is preliminary data.</text>
</comment>
<sequence>MAGPRRTAGTEANDGRKQPFYLTEIRVEQFDSRRAQMVAIDQMPSFQGIDLLRPLYPP</sequence>
<evidence type="ECO:0000313" key="1">
    <source>
        <dbReference type="EMBL" id="EGF24179.1"/>
    </source>
</evidence>
<proteinExistence type="predicted"/>
<protein>
    <submittedName>
        <fullName evidence="1">Uncharacterized protein</fullName>
    </submittedName>
</protein>